<dbReference type="PANTHER" id="PTHR46561:SF11">
    <property type="entry name" value="SERPENTINE RECEPTOR CLASS ALPHA_BETA-14"/>
    <property type="match status" value="1"/>
</dbReference>
<feature type="transmembrane region" description="Helical" evidence="5">
    <location>
        <begin position="53"/>
        <end position="75"/>
    </location>
</feature>
<keyword evidence="3 5" id="KW-1133">Transmembrane helix</keyword>
<accession>A0A158R3A2</accession>
<evidence type="ECO:0000313" key="6">
    <source>
        <dbReference type="EMBL" id="VDL81578.1"/>
    </source>
</evidence>
<feature type="transmembrane region" description="Helical" evidence="5">
    <location>
        <begin position="129"/>
        <end position="153"/>
    </location>
</feature>
<dbReference type="EMBL" id="UYSL01023012">
    <property type="protein sequence ID" value="VDL81578.1"/>
    <property type="molecule type" value="Genomic_DNA"/>
</dbReference>
<evidence type="ECO:0000256" key="5">
    <source>
        <dbReference type="SAM" id="Phobius"/>
    </source>
</evidence>
<evidence type="ECO:0000256" key="1">
    <source>
        <dbReference type="ARBA" id="ARBA00004141"/>
    </source>
</evidence>
<evidence type="ECO:0000256" key="3">
    <source>
        <dbReference type="ARBA" id="ARBA00022989"/>
    </source>
</evidence>
<evidence type="ECO:0000313" key="7">
    <source>
        <dbReference type="Proteomes" id="UP000271162"/>
    </source>
</evidence>
<comment type="subcellular location">
    <subcellularLocation>
        <location evidence="1">Membrane</location>
        <topology evidence="1">Multi-pass membrane protein</topology>
    </subcellularLocation>
</comment>
<reference evidence="8" key="1">
    <citation type="submission" date="2016-04" db="UniProtKB">
        <authorList>
            <consortium name="WormBaseParasite"/>
        </authorList>
    </citation>
    <scope>IDENTIFICATION</scope>
</reference>
<sequence>MSDDAACAEHEQVFSALILRYALLFNVACSVAAIPLLLLVIKATYQHKLVHYNIKWILIFHFSCLVVHDAFRCIATWKLQTYGKNRVVGPVIVFVQILLGLTFMFVVYYELEHQARMPYCLITSLSPPTLVIGSISVLVLLQVIAVVIFEVLVSKQHLLHSRTANVSDGVISRLYQVRENVRTMETLMLFFLVSCLNGFFYNLLRGFVHLNKTKFSRPLFYALIEVSIHLPQSSLIVPAVLWYSYRKVSRKAAAEHQEKLDRAAHENTNLHFNIIAESWR</sequence>
<protein>
    <submittedName>
        <fullName evidence="8">G_PROTEIN_RECEP_F1_2 domain-containing protein</fullName>
    </submittedName>
</protein>
<gene>
    <name evidence="6" type="ORF">NBR_LOCUS17858</name>
</gene>
<keyword evidence="4 5" id="KW-0472">Membrane</keyword>
<evidence type="ECO:0000313" key="8">
    <source>
        <dbReference type="WBParaSite" id="NBR_0001785701-mRNA-1"/>
    </source>
</evidence>
<feature type="transmembrane region" description="Helical" evidence="5">
    <location>
        <begin position="187"/>
        <end position="208"/>
    </location>
</feature>
<name>A0A158R3A2_NIPBR</name>
<dbReference type="WBParaSite" id="NBR_0001785701-mRNA-1">
    <property type="protein sequence ID" value="NBR_0001785701-mRNA-1"/>
    <property type="gene ID" value="NBR_0001785701"/>
</dbReference>
<dbReference type="AlphaFoldDB" id="A0A158R3A2"/>
<feature type="transmembrane region" description="Helical" evidence="5">
    <location>
        <begin position="87"/>
        <end position="109"/>
    </location>
</feature>
<organism evidence="8">
    <name type="scientific">Nippostrongylus brasiliensis</name>
    <name type="common">Rat hookworm</name>
    <dbReference type="NCBI Taxonomy" id="27835"/>
    <lineage>
        <taxon>Eukaryota</taxon>
        <taxon>Metazoa</taxon>
        <taxon>Ecdysozoa</taxon>
        <taxon>Nematoda</taxon>
        <taxon>Chromadorea</taxon>
        <taxon>Rhabditida</taxon>
        <taxon>Rhabditina</taxon>
        <taxon>Rhabditomorpha</taxon>
        <taxon>Strongyloidea</taxon>
        <taxon>Heligmosomidae</taxon>
        <taxon>Nippostrongylus</taxon>
    </lineage>
</organism>
<dbReference type="STRING" id="27835.A0A158R3A2"/>
<dbReference type="OMA" id="WILIFHL"/>
<feature type="transmembrane region" description="Helical" evidence="5">
    <location>
        <begin position="220"/>
        <end position="243"/>
    </location>
</feature>
<dbReference type="InterPro" id="IPR019408">
    <property type="entry name" value="7TM_GPCR_serpentine_rcpt_Srab"/>
</dbReference>
<dbReference type="GO" id="GO:0016020">
    <property type="term" value="C:membrane"/>
    <property type="evidence" value="ECO:0007669"/>
    <property type="project" value="UniProtKB-SubCell"/>
</dbReference>
<evidence type="ECO:0000256" key="4">
    <source>
        <dbReference type="ARBA" id="ARBA00023136"/>
    </source>
</evidence>
<dbReference type="PANTHER" id="PTHR46561">
    <property type="entry name" value="SERPENTINE RECEPTOR, CLASS AB (CLASS A-LIKE)-RELATED"/>
    <property type="match status" value="1"/>
</dbReference>
<dbReference type="Proteomes" id="UP000271162">
    <property type="component" value="Unassembled WGS sequence"/>
</dbReference>
<reference evidence="6 7" key="2">
    <citation type="submission" date="2018-11" db="EMBL/GenBank/DDBJ databases">
        <authorList>
            <consortium name="Pathogen Informatics"/>
        </authorList>
    </citation>
    <scope>NUCLEOTIDE SEQUENCE [LARGE SCALE GENOMIC DNA]</scope>
</reference>
<dbReference type="Pfam" id="PF10292">
    <property type="entry name" value="7TM_GPCR_Srab"/>
    <property type="match status" value="1"/>
</dbReference>
<keyword evidence="2 5" id="KW-0812">Transmembrane</keyword>
<proteinExistence type="predicted"/>
<keyword evidence="7" id="KW-1185">Reference proteome</keyword>
<feature type="transmembrane region" description="Helical" evidence="5">
    <location>
        <begin position="21"/>
        <end position="41"/>
    </location>
</feature>
<dbReference type="InterPro" id="IPR053286">
    <property type="entry name" value="Nematode_rcpt-like_srab"/>
</dbReference>
<evidence type="ECO:0000256" key="2">
    <source>
        <dbReference type="ARBA" id="ARBA00022692"/>
    </source>
</evidence>